<sequence>MAREPHFCKVSAYGPVENCTSPQPRQLPCLLFAAMQEFLDLAWLLRVGTLSSTVWLSCVSVICVVLSRRRPNRKRTAETGPSQNPTFYTSCPKTFDSAWIVQVFAVVIAVGGFFTKGLLLRRGSDLIEGADAVRLRRLGDVLGNVATALQIYRSLSEHAHWLRFWPRGRVWALWLYFPVSAAVLAALIGSVFAPVNYRKVFTCTAVSTVCAWSGVGCLVKIRETRKFSCWREMGWKWCAVLSMCIACTAVSWATAIPDCNHHTHQRKVKCDKSISRCI</sequence>
<evidence type="ECO:0000313" key="2">
    <source>
        <dbReference type="Proteomes" id="UP000724584"/>
    </source>
</evidence>
<keyword evidence="2" id="KW-1185">Reference proteome</keyword>
<dbReference type="EMBL" id="JAGIZQ010000004">
    <property type="protein sequence ID" value="KAH6632463.1"/>
    <property type="molecule type" value="Genomic_DNA"/>
</dbReference>
<gene>
    <name evidence="1" type="ORF">F5144DRAFT_574142</name>
</gene>
<accession>A0ACB7PAH2</accession>
<protein>
    <submittedName>
        <fullName evidence="1">Uncharacterized protein</fullName>
    </submittedName>
</protein>
<organism evidence="1 2">
    <name type="scientific">Chaetomium tenue</name>
    <dbReference type="NCBI Taxonomy" id="1854479"/>
    <lineage>
        <taxon>Eukaryota</taxon>
        <taxon>Fungi</taxon>
        <taxon>Dikarya</taxon>
        <taxon>Ascomycota</taxon>
        <taxon>Pezizomycotina</taxon>
        <taxon>Sordariomycetes</taxon>
        <taxon>Sordariomycetidae</taxon>
        <taxon>Sordariales</taxon>
        <taxon>Chaetomiaceae</taxon>
        <taxon>Chaetomium</taxon>
    </lineage>
</organism>
<name>A0ACB7PAH2_9PEZI</name>
<dbReference type="Proteomes" id="UP000724584">
    <property type="component" value="Unassembled WGS sequence"/>
</dbReference>
<proteinExistence type="predicted"/>
<reference evidence="1 2" key="1">
    <citation type="journal article" date="2021" name="Nat. Commun.">
        <title>Genetic determinants of endophytism in the Arabidopsis root mycobiome.</title>
        <authorList>
            <person name="Mesny F."/>
            <person name="Miyauchi S."/>
            <person name="Thiergart T."/>
            <person name="Pickel B."/>
            <person name="Atanasova L."/>
            <person name="Karlsson M."/>
            <person name="Huettel B."/>
            <person name="Barry K.W."/>
            <person name="Haridas S."/>
            <person name="Chen C."/>
            <person name="Bauer D."/>
            <person name="Andreopoulos W."/>
            <person name="Pangilinan J."/>
            <person name="LaButti K."/>
            <person name="Riley R."/>
            <person name="Lipzen A."/>
            <person name="Clum A."/>
            <person name="Drula E."/>
            <person name="Henrissat B."/>
            <person name="Kohler A."/>
            <person name="Grigoriev I.V."/>
            <person name="Martin F.M."/>
            <person name="Hacquard S."/>
        </authorList>
    </citation>
    <scope>NUCLEOTIDE SEQUENCE [LARGE SCALE GENOMIC DNA]</scope>
    <source>
        <strain evidence="1 2">MPI-SDFR-AT-0079</strain>
    </source>
</reference>
<evidence type="ECO:0000313" key="1">
    <source>
        <dbReference type="EMBL" id="KAH6632463.1"/>
    </source>
</evidence>
<comment type="caution">
    <text evidence="1">The sequence shown here is derived from an EMBL/GenBank/DDBJ whole genome shotgun (WGS) entry which is preliminary data.</text>
</comment>